<dbReference type="InterPro" id="IPR024654">
    <property type="entry name" value="Calcineurin-like_PHP_lpxH"/>
</dbReference>
<feature type="domain" description="Calcineurin-like phosphoesterase" evidence="2">
    <location>
        <begin position="42"/>
        <end position="216"/>
    </location>
</feature>
<accession>A0A1X6ZI47</accession>
<evidence type="ECO:0000256" key="1">
    <source>
        <dbReference type="ARBA" id="ARBA00008950"/>
    </source>
</evidence>
<reference evidence="3 4" key="1">
    <citation type="submission" date="2017-03" db="EMBL/GenBank/DDBJ databases">
        <authorList>
            <person name="Afonso C.L."/>
            <person name="Miller P.J."/>
            <person name="Scott M.A."/>
            <person name="Spackman E."/>
            <person name="Goraichik I."/>
            <person name="Dimitrov K.M."/>
            <person name="Suarez D.L."/>
            <person name="Swayne D.E."/>
        </authorList>
    </citation>
    <scope>NUCLEOTIDE SEQUENCE [LARGE SCALE GENOMIC DNA]</scope>
    <source>
        <strain evidence="3 4">CECT 7450</strain>
    </source>
</reference>
<dbReference type="OrthoDB" id="9813918at2"/>
<comment type="similarity">
    <text evidence="1">Belongs to the metallophosphoesterase superfamily. YfcE family.</text>
</comment>
<name>A0A1X6ZI47_9RHOB</name>
<dbReference type="Proteomes" id="UP000193061">
    <property type="component" value="Unassembled WGS sequence"/>
</dbReference>
<dbReference type="Pfam" id="PF12850">
    <property type="entry name" value="Metallophos_2"/>
    <property type="match status" value="1"/>
</dbReference>
<keyword evidence="4" id="KW-1185">Reference proteome</keyword>
<dbReference type="RefSeq" id="WP_085806239.1">
    <property type="nucleotide sequence ID" value="NZ_FWFX01000007.1"/>
</dbReference>
<dbReference type="Gene3D" id="3.60.21.10">
    <property type="match status" value="1"/>
</dbReference>
<gene>
    <name evidence="3" type="ORF">ROA7450_02494</name>
</gene>
<dbReference type="AlphaFoldDB" id="A0A1X6ZI47"/>
<sequence>MIVQDLGQLRGPILLFGGPYSNLQALTALRAGAQELGIPNSNMICTGDVVAYCASPIETIAMIRDLGCTVVAGNCEKQLGEGRDNCGCGFEEGSSCDVLSVGWFAHASKQVGKDDRAWMRSLPDVVTFTLEGLRYAVIHGGLTDISRFVWATSAEKTFEEEIVEIIRAVGDVDAVIAGHSGIAFQRQILGVTWINAGVIGMPHHAGTPETQFVVLDGGQAHVRGLRYDSGAAHDAMLAAGLTQGYHTALLSGYWPSEDVLPPELRRAAMAKG</sequence>
<evidence type="ECO:0000259" key="2">
    <source>
        <dbReference type="Pfam" id="PF12850"/>
    </source>
</evidence>
<organism evidence="3 4">
    <name type="scientific">Roseovarius albus</name>
    <dbReference type="NCBI Taxonomy" id="1247867"/>
    <lineage>
        <taxon>Bacteria</taxon>
        <taxon>Pseudomonadati</taxon>
        <taxon>Pseudomonadota</taxon>
        <taxon>Alphaproteobacteria</taxon>
        <taxon>Rhodobacterales</taxon>
        <taxon>Roseobacteraceae</taxon>
        <taxon>Roseovarius</taxon>
    </lineage>
</organism>
<protein>
    <submittedName>
        <fullName evidence="3">Calcineurin-like phosphoesterase superfamily domain protein</fullName>
    </submittedName>
</protein>
<proteinExistence type="inferred from homology"/>
<evidence type="ECO:0000313" key="3">
    <source>
        <dbReference type="EMBL" id="SLN50362.1"/>
    </source>
</evidence>
<dbReference type="InterPro" id="IPR029052">
    <property type="entry name" value="Metallo-depent_PP-like"/>
</dbReference>
<dbReference type="SUPFAM" id="SSF56300">
    <property type="entry name" value="Metallo-dependent phosphatases"/>
    <property type="match status" value="1"/>
</dbReference>
<dbReference type="EMBL" id="FWFX01000007">
    <property type="protein sequence ID" value="SLN50362.1"/>
    <property type="molecule type" value="Genomic_DNA"/>
</dbReference>
<evidence type="ECO:0000313" key="4">
    <source>
        <dbReference type="Proteomes" id="UP000193061"/>
    </source>
</evidence>